<feature type="compositionally biased region" description="Basic and acidic residues" evidence="1">
    <location>
        <begin position="854"/>
        <end position="874"/>
    </location>
</feature>
<organism evidence="3">
    <name type="scientific">Trypanosoma vivax (strain Y486)</name>
    <dbReference type="NCBI Taxonomy" id="1055687"/>
    <lineage>
        <taxon>Eukaryota</taxon>
        <taxon>Discoba</taxon>
        <taxon>Euglenozoa</taxon>
        <taxon>Kinetoplastea</taxon>
        <taxon>Metakinetoplastina</taxon>
        <taxon>Trypanosomatida</taxon>
        <taxon>Trypanosomatidae</taxon>
        <taxon>Trypanosoma</taxon>
        <taxon>Duttonella</taxon>
    </lineage>
</organism>
<dbReference type="VEuPathDB" id="TriTrypDB:TvY486_0201950"/>
<feature type="non-terminal residue" evidence="3">
    <location>
        <position position="970"/>
    </location>
</feature>
<protein>
    <recommendedName>
        <fullName evidence="2">Flagellar attachment zone protein 1 conserved domain-containing protein</fullName>
    </recommendedName>
</protein>
<feature type="domain" description="Flagellar attachment zone protein 1 conserved" evidence="2">
    <location>
        <begin position="494"/>
        <end position="582"/>
    </location>
</feature>
<dbReference type="PANTHER" id="PTHR47121:SF2">
    <property type="entry name" value="THYLAKOID LUMENAL PROTEIN TL20.3, CHLOROPLASTIC"/>
    <property type="match status" value="1"/>
</dbReference>
<feature type="region of interest" description="Disordered" evidence="1">
    <location>
        <begin position="276"/>
        <end position="297"/>
    </location>
</feature>
<dbReference type="AlphaFoldDB" id="G0TS59"/>
<dbReference type="PANTHER" id="PTHR47121">
    <property type="entry name" value="THYLAKOID LUMENAL PROTEIN TL20.3, CHLOROPLASTIC"/>
    <property type="match status" value="1"/>
</dbReference>
<feature type="compositionally biased region" description="Basic and acidic residues" evidence="1">
    <location>
        <begin position="135"/>
        <end position="152"/>
    </location>
</feature>
<sequence>MSEKNSFRRTRSGSGFRSNDTVVMRYRVKFRGSEWDSVINNKRAALEEAFDKDVSEALKLPCGCVEEATFRLGGMLVKFSVRHPASLSKAEANELLIRAPYRNTWSLYEPRRSSRTDAGSAVSPPRRARTGSRAGDSDYRADGSGANRRDAAQDWMSDEGADDTIVTWHRVGFRGDEWDRVLRQKRKQLEDAFDKDVSEALKLPRGCVVDACFTISSLIVDFGVRHPITLNRQRIAKVFSRYAFPYTWRLYGRRKPKLPSKNSSFREMNLSLVTVHDVPQTRSTERRRSSKRLAKRPSQDYPPLFVRVIRPTADTLPAEDNLCDAAAPLAAKKETQAADGTCVTWYGVKLYVDNCELPPDEKFDEIKRVLDSDISEALGVSTGCVEEVRFSPDGMLITFGVRHSSLLSRLNVEEMLENCTFAKTWTLYNPSHPVPPPVTIAPSTLQGAQSEITVVKQSREVGRPINALYNAGTLASDDVVPLLATMETPSKDDTVVTRHRQKFTVENCPPLTMERRVAIERALDLDVCDALAIPRGSLENIRFSPDGMLISFGIRHPPSMTEEDIRQILRGCNYEKTWKLYDPLHNVAFSPNQSIRGIHGQKKGFRDPSGSTASINEQSFALDGAGSRKMSSSVLREATAVTWHALKFDIEEQRLPPEDMRGTVQQTLVLGVSAVLGISPGYVRQITFCPDNMLAVFAVRHPATAKERDVDELLKKAEFNIMWERNAVAYSEARIFDDIGGKNAYPETNDRQPPQVDMDGNIYTKLRVQFLGKEWDEIVNNRREELDDAFDKDISEGLQLPRGCVTSTNYILDGLIVQFTLKRPKYMSEQEVKEQLQGHVYPHTWKLYKKGKKEKGEKNEDLNNQRKKEQKDTSENTINNTEGNENEEKNQQQNELSIIQNNEQQQTTTQHRRQLNLGAAGPLSEKQRAAIEGALEADVCHALGLPTGSVEDARIGADGAVTFGVRHRAS</sequence>
<name>G0TS59_TRYVY</name>
<feature type="region of interest" description="Disordered" evidence="1">
    <location>
        <begin position="851"/>
        <end position="893"/>
    </location>
</feature>
<dbReference type="Pfam" id="PF23398">
    <property type="entry name" value="FAZ1_cons"/>
    <property type="match status" value="7"/>
</dbReference>
<feature type="domain" description="Flagellar attachment zone protein 1 conserved" evidence="2">
    <location>
        <begin position="907"/>
        <end position="970"/>
    </location>
</feature>
<dbReference type="InterPro" id="IPR056614">
    <property type="entry name" value="FAZ1_cons"/>
</dbReference>
<feature type="domain" description="Flagellar attachment zone protein 1 conserved" evidence="2">
    <location>
        <begin position="346"/>
        <end position="429"/>
    </location>
</feature>
<feature type="domain" description="Flagellar attachment zone protein 1 conserved" evidence="2">
    <location>
        <begin position="762"/>
        <end position="850"/>
    </location>
</feature>
<feature type="domain" description="Flagellar attachment zone protein 1 conserved" evidence="2">
    <location>
        <begin position="164"/>
        <end position="254"/>
    </location>
</feature>
<feature type="domain" description="Flagellar attachment zone protein 1 conserved" evidence="2">
    <location>
        <begin position="21"/>
        <end position="111"/>
    </location>
</feature>
<feature type="domain" description="Flagellar attachment zone protein 1 conserved" evidence="2">
    <location>
        <begin position="641"/>
        <end position="724"/>
    </location>
</feature>
<dbReference type="EMBL" id="HE573018">
    <property type="protein sequence ID" value="CCC46783.1"/>
    <property type="molecule type" value="Genomic_DNA"/>
</dbReference>
<evidence type="ECO:0000259" key="2">
    <source>
        <dbReference type="Pfam" id="PF23398"/>
    </source>
</evidence>
<reference evidence="3" key="1">
    <citation type="journal article" date="2012" name="Proc. Natl. Acad. Sci. U.S.A.">
        <title>Antigenic diversity is generated by distinct evolutionary mechanisms in African trypanosome species.</title>
        <authorList>
            <person name="Jackson A.P."/>
            <person name="Berry A."/>
            <person name="Aslett M."/>
            <person name="Allison H.C."/>
            <person name="Burton P."/>
            <person name="Vavrova-Anderson J."/>
            <person name="Brown R."/>
            <person name="Browne H."/>
            <person name="Corton N."/>
            <person name="Hauser H."/>
            <person name="Gamble J."/>
            <person name="Gilderthorp R."/>
            <person name="Marcello L."/>
            <person name="McQuillan J."/>
            <person name="Otto T.D."/>
            <person name="Quail M.A."/>
            <person name="Sanders M.J."/>
            <person name="van Tonder A."/>
            <person name="Ginger M.L."/>
            <person name="Field M.C."/>
            <person name="Barry J.D."/>
            <person name="Hertz-Fowler C."/>
            <person name="Berriman M."/>
        </authorList>
    </citation>
    <scope>NUCLEOTIDE SEQUENCE</scope>
    <source>
        <strain evidence="3">Y486</strain>
    </source>
</reference>
<gene>
    <name evidence="3" type="ORF">TVY486_0201950</name>
</gene>
<evidence type="ECO:0000256" key="1">
    <source>
        <dbReference type="SAM" id="MobiDB-lite"/>
    </source>
</evidence>
<feature type="region of interest" description="Disordered" evidence="1">
    <location>
        <begin position="113"/>
        <end position="154"/>
    </location>
</feature>
<evidence type="ECO:0000313" key="3">
    <source>
        <dbReference type="EMBL" id="CCC46783.1"/>
    </source>
</evidence>
<proteinExistence type="predicted"/>
<accession>G0TS59</accession>
<dbReference type="InterPro" id="IPR053285">
    <property type="entry name" value="Thylakoid_lumenal_pentapeptide"/>
</dbReference>